<evidence type="ECO:0000256" key="1">
    <source>
        <dbReference type="ARBA" id="ARBA00001974"/>
    </source>
</evidence>
<comment type="cofactor">
    <cofactor evidence="1">
        <name>FAD</name>
        <dbReference type="ChEBI" id="CHEBI:57692"/>
    </cofactor>
</comment>
<dbReference type="InterPro" id="IPR016156">
    <property type="entry name" value="FAD/NAD-linked_Rdtase_dimer_sf"/>
</dbReference>
<dbReference type="GO" id="GO:0005737">
    <property type="term" value="C:cytoplasm"/>
    <property type="evidence" value="ECO:0007669"/>
    <property type="project" value="TreeGrafter"/>
</dbReference>
<name>A0AA90K705_9ACTN</name>
<dbReference type="SUPFAM" id="SSF55424">
    <property type="entry name" value="FAD/NAD-linked reductases, dimerisation (C-terminal) domain"/>
    <property type="match status" value="1"/>
</dbReference>
<evidence type="ECO:0000259" key="7">
    <source>
        <dbReference type="Pfam" id="PF14759"/>
    </source>
</evidence>
<dbReference type="Pfam" id="PF07992">
    <property type="entry name" value="Pyr_redox_2"/>
    <property type="match status" value="1"/>
</dbReference>
<dbReference type="RefSeq" id="WP_271312842.1">
    <property type="nucleotide sequence ID" value="NZ_JABXJJ020000001.1"/>
</dbReference>
<reference evidence="8" key="1">
    <citation type="submission" date="2023-05" db="EMBL/GenBank/DDBJ databases">
        <title>Streptantibioticus silvisoli sp. nov., acidotolerant actinomycetes 1 from pine litter.</title>
        <authorList>
            <person name="Swiecimska M."/>
            <person name="Golinska P."/>
            <person name="Sangal V."/>
            <person name="Wachnowicz B."/>
            <person name="Goodfellow M."/>
        </authorList>
    </citation>
    <scope>NUCLEOTIDE SEQUENCE</scope>
    <source>
        <strain evidence="8">SL13</strain>
    </source>
</reference>
<dbReference type="InterPro" id="IPR050446">
    <property type="entry name" value="FAD-oxidoreductase/Apoptosis"/>
</dbReference>
<dbReference type="PANTHER" id="PTHR43557">
    <property type="entry name" value="APOPTOSIS-INDUCING FACTOR 1"/>
    <property type="match status" value="1"/>
</dbReference>
<dbReference type="Gene3D" id="3.30.390.30">
    <property type="match status" value="1"/>
</dbReference>
<evidence type="ECO:0000256" key="4">
    <source>
        <dbReference type="ARBA" id="ARBA00023002"/>
    </source>
</evidence>
<dbReference type="Pfam" id="PF14759">
    <property type="entry name" value="Reductase_C"/>
    <property type="match status" value="1"/>
</dbReference>
<accession>A0AA90K705</accession>
<keyword evidence="3" id="KW-0274">FAD</keyword>
<protein>
    <submittedName>
        <fullName evidence="8">FAD-dependent oxidoreductase</fullName>
    </submittedName>
</protein>
<dbReference type="AlphaFoldDB" id="A0AA90K705"/>
<feature type="domain" description="Reductase C-terminal" evidence="7">
    <location>
        <begin position="335"/>
        <end position="407"/>
    </location>
</feature>
<feature type="domain" description="FAD/NAD(P)-binding" evidence="6">
    <location>
        <begin position="7"/>
        <end position="312"/>
    </location>
</feature>
<dbReference type="InterPro" id="IPR036188">
    <property type="entry name" value="FAD/NAD-bd_sf"/>
</dbReference>
<dbReference type="SUPFAM" id="SSF51905">
    <property type="entry name" value="FAD/NAD(P)-binding domain"/>
    <property type="match status" value="2"/>
</dbReference>
<proteinExistence type="predicted"/>
<feature type="region of interest" description="Disordered" evidence="5">
    <location>
        <begin position="408"/>
        <end position="428"/>
    </location>
</feature>
<gene>
    <name evidence="8" type="ORF">POF50_000175</name>
</gene>
<evidence type="ECO:0000256" key="3">
    <source>
        <dbReference type="ARBA" id="ARBA00022827"/>
    </source>
</evidence>
<sequence length="428" mass="44759">MSAHRERIVIVGASLAGLRTAESLRAGGFTGELVLIGDEPHEPYDRPPLSKTVLSGRIGTGRLALRTSDLAARWLLGVAATGLDRAGRLVRLADGGSVGFDRLVIATGVRARPWPVAEQAALNGVHVLRGRDDADRLRADLAAGPDRVLVVGAGFTGSEVASSCRDLGLAVTLVHRGAAPMAGALGTAVGWAIGVRQRAHGVDLRVGTTVAALVGDRQGRLRQARLSDGDVVDADVAVVASGSLRNVEWLHGSGLAVDARGVHCDPACRVLDTDGAVVDGLYAVGDVARWRHPLFDGAPTALEHWGNAVDQAETAAHNLTRAPHGVRFNEAVPAFWSDQFGMNIKSVGLPHLADHVVLAQGGFDRRSFVAVYGRDGVTVGAVSVDSPRVMDGYRALITERAAFPPRIDATDSPAFATPSPILEGAARP</sequence>
<dbReference type="PRINTS" id="PR00368">
    <property type="entry name" value="FADPNR"/>
</dbReference>
<dbReference type="InterPro" id="IPR023753">
    <property type="entry name" value="FAD/NAD-binding_dom"/>
</dbReference>
<dbReference type="PRINTS" id="PR00411">
    <property type="entry name" value="PNDRDTASEI"/>
</dbReference>
<evidence type="ECO:0000256" key="5">
    <source>
        <dbReference type="SAM" id="MobiDB-lite"/>
    </source>
</evidence>
<dbReference type="PANTHER" id="PTHR43557:SF2">
    <property type="entry name" value="RIESKE DOMAIN-CONTAINING PROTEIN-RELATED"/>
    <property type="match status" value="1"/>
</dbReference>
<organism evidence="8">
    <name type="scientific">Streptantibioticus silvisoli</name>
    <dbReference type="NCBI Taxonomy" id="2705255"/>
    <lineage>
        <taxon>Bacteria</taxon>
        <taxon>Bacillati</taxon>
        <taxon>Actinomycetota</taxon>
        <taxon>Actinomycetes</taxon>
        <taxon>Kitasatosporales</taxon>
        <taxon>Streptomycetaceae</taxon>
        <taxon>Streptantibioticus</taxon>
    </lineage>
</organism>
<dbReference type="InterPro" id="IPR028202">
    <property type="entry name" value="Reductase_C"/>
</dbReference>
<dbReference type="EMBL" id="JABXJJ020000001">
    <property type="protein sequence ID" value="MDI5967782.1"/>
    <property type="molecule type" value="Genomic_DNA"/>
</dbReference>
<keyword evidence="4" id="KW-0560">Oxidoreductase</keyword>
<evidence type="ECO:0000256" key="2">
    <source>
        <dbReference type="ARBA" id="ARBA00022630"/>
    </source>
</evidence>
<dbReference type="GO" id="GO:0016651">
    <property type="term" value="F:oxidoreductase activity, acting on NAD(P)H"/>
    <property type="evidence" value="ECO:0007669"/>
    <property type="project" value="TreeGrafter"/>
</dbReference>
<evidence type="ECO:0000259" key="6">
    <source>
        <dbReference type="Pfam" id="PF07992"/>
    </source>
</evidence>
<keyword evidence="2" id="KW-0285">Flavoprotein</keyword>
<dbReference type="Gene3D" id="3.50.50.60">
    <property type="entry name" value="FAD/NAD(P)-binding domain"/>
    <property type="match status" value="2"/>
</dbReference>
<evidence type="ECO:0000313" key="8">
    <source>
        <dbReference type="EMBL" id="MDI5967782.1"/>
    </source>
</evidence>
<comment type="caution">
    <text evidence="8">The sequence shown here is derived from an EMBL/GenBank/DDBJ whole genome shotgun (WGS) entry which is preliminary data.</text>
</comment>